<organism evidence="1 2">
    <name type="scientific">Caballeronia terrestris</name>
    <dbReference type="NCBI Taxonomy" id="1226301"/>
    <lineage>
        <taxon>Bacteria</taxon>
        <taxon>Pseudomonadati</taxon>
        <taxon>Pseudomonadota</taxon>
        <taxon>Betaproteobacteria</taxon>
        <taxon>Burkholderiales</taxon>
        <taxon>Burkholderiaceae</taxon>
        <taxon>Caballeronia</taxon>
    </lineage>
</organism>
<keyword evidence="2" id="KW-1185">Reference proteome</keyword>
<evidence type="ECO:0000313" key="1">
    <source>
        <dbReference type="EMBL" id="SAL85214.1"/>
    </source>
</evidence>
<protein>
    <submittedName>
        <fullName evidence="1">Uncharacterized protein</fullName>
    </submittedName>
</protein>
<dbReference type="EMBL" id="FCOL02000157">
    <property type="protein sequence ID" value="SAL85214.1"/>
    <property type="molecule type" value="Genomic_DNA"/>
</dbReference>
<gene>
    <name evidence="1" type="ORF">AWB67_06882</name>
</gene>
<sequence>MEMRHPGDDSAGVVMAQPVVPLNQIVQNVLVGQHYALGHASRTRGVLEHRDCSRRRHVDGAVGKGVPPFECVDLQPRQIAPFRVLLDEGARIADGLAYAEHDRRLTIVHENRQALGLVRIARQRDRRHGDRRYVRNEAREKGLNEFQTGGKNQQSALARHALLLQPFSQSFSALKQFVMRQRTVHNLAITQVHVGSGRVRCRIVDENFEQGASGHDFSPYFSNTCKRRLTAAIGPLPSGRNPGLAAADRRH</sequence>
<dbReference type="Proteomes" id="UP000054925">
    <property type="component" value="Unassembled WGS sequence"/>
</dbReference>
<reference evidence="1" key="1">
    <citation type="submission" date="2016-01" db="EMBL/GenBank/DDBJ databases">
        <authorList>
            <person name="Peeters C."/>
        </authorList>
    </citation>
    <scope>NUCLEOTIDE SEQUENCE [LARGE SCALE GENOMIC DNA]</scope>
    <source>
        <strain evidence="1">LMG 22937</strain>
    </source>
</reference>
<accession>A0A158KVT1</accession>
<name>A0A158KVT1_9BURK</name>
<comment type="caution">
    <text evidence="1">The sequence shown here is derived from an EMBL/GenBank/DDBJ whole genome shotgun (WGS) entry which is preliminary data.</text>
</comment>
<proteinExistence type="predicted"/>
<dbReference type="AlphaFoldDB" id="A0A158KVT1"/>
<evidence type="ECO:0000313" key="2">
    <source>
        <dbReference type="Proteomes" id="UP000054925"/>
    </source>
</evidence>